<keyword evidence="5 7" id="KW-1133">Transmembrane helix</keyword>
<evidence type="ECO:0000256" key="7">
    <source>
        <dbReference type="SAM" id="Phobius"/>
    </source>
</evidence>
<protein>
    <submittedName>
        <fullName evidence="9">Copper chaperone CopZ</fullName>
    </submittedName>
</protein>
<feature type="transmembrane region" description="Helical" evidence="7">
    <location>
        <begin position="269"/>
        <end position="292"/>
    </location>
</feature>
<name>A0A0S2I0Q2_9BACT</name>
<dbReference type="SUPFAM" id="SSF55008">
    <property type="entry name" value="HMA, heavy metal-associated domain"/>
    <property type="match status" value="1"/>
</dbReference>
<feature type="transmembrane region" description="Helical" evidence="7">
    <location>
        <begin position="57"/>
        <end position="79"/>
    </location>
</feature>
<accession>A0A0S2I0Q2</accession>
<evidence type="ECO:0000256" key="5">
    <source>
        <dbReference type="ARBA" id="ARBA00022989"/>
    </source>
</evidence>
<keyword evidence="10" id="KW-1185">Reference proteome</keyword>
<dbReference type="Pfam" id="PF03773">
    <property type="entry name" value="ArsP_1"/>
    <property type="match status" value="1"/>
</dbReference>
<feature type="domain" description="HMA" evidence="8">
    <location>
        <begin position="355"/>
        <end position="419"/>
    </location>
</feature>
<organism evidence="9 10">
    <name type="scientific">Salinivirga cyanobacteriivorans</name>
    <dbReference type="NCBI Taxonomy" id="1307839"/>
    <lineage>
        <taxon>Bacteria</taxon>
        <taxon>Pseudomonadati</taxon>
        <taxon>Bacteroidota</taxon>
        <taxon>Bacteroidia</taxon>
        <taxon>Bacteroidales</taxon>
        <taxon>Salinivirgaceae</taxon>
        <taxon>Salinivirga</taxon>
    </lineage>
</organism>
<dbReference type="InterPro" id="IPR036163">
    <property type="entry name" value="HMA_dom_sf"/>
</dbReference>
<proteinExistence type="inferred from homology"/>
<reference evidence="9 10" key="1">
    <citation type="submission" date="2015-11" db="EMBL/GenBank/DDBJ databases">
        <title>Description and complete genome sequence of a novel strain predominating in hypersaline microbial mats and representing a new family of the Bacteriodetes phylum.</title>
        <authorList>
            <person name="Spring S."/>
            <person name="Bunk B."/>
            <person name="Sproer C."/>
            <person name="Klenk H.-P."/>
        </authorList>
    </citation>
    <scope>NUCLEOTIDE SEQUENCE [LARGE SCALE GENOMIC DNA]</scope>
    <source>
        <strain evidence="9 10">L21-Spi-D4</strain>
    </source>
</reference>
<dbReference type="Gene3D" id="3.30.70.100">
    <property type="match status" value="1"/>
</dbReference>
<dbReference type="Proteomes" id="UP000064893">
    <property type="component" value="Chromosome"/>
</dbReference>
<sequence>MLNYINTFFSELWHLTLEMAPYLMLGFLFAGVLHVWFPQHKVNRFMGKHNLRSVFNASLIGVPLPLCSCGVIPAGVSFYKNGASKGSAISFMTSTPQTGVDSILVTWSMLGLPLALIRPVVAMITGVFGGWWVNKGEKQKIISKPLNEGSSQHIKGNKIVAMLRYAFIDFMADIVKWLALGLLLAALIAVIVPDDFFSQHMTHPAYEYLFVILASIPLYVCATASVPIAAVLILKGISPGAALVFLMAGPATNAATITVIAQSLGRISFIKYLITIVVGAIASGLIIDYLLPSSWFAIEKSMQTHEHGILPEWLIYSSATILILLIVYHFMKILGNLFNKGKFKTREVVAGEKLDNPNLHVAGMDCKHCKMNIEKHLKQIDGVESVEANENTGYVAVQGKNVPIDSVQQQVKDLGYKLEGVIV</sequence>
<dbReference type="PATRIC" id="fig|1307839.3.peg.2415"/>
<dbReference type="OrthoDB" id="9770315at2"/>
<dbReference type="GO" id="GO:0046872">
    <property type="term" value="F:metal ion binding"/>
    <property type="evidence" value="ECO:0007669"/>
    <property type="project" value="InterPro"/>
</dbReference>
<feature type="transmembrane region" description="Helical" evidence="7">
    <location>
        <begin position="208"/>
        <end position="234"/>
    </location>
</feature>
<evidence type="ECO:0000313" key="9">
    <source>
        <dbReference type="EMBL" id="ALO15928.1"/>
    </source>
</evidence>
<comment type="subcellular location">
    <subcellularLocation>
        <location evidence="1">Cell membrane</location>
        <topology evidence="1">Multi-pass membrane protein</topology>
    </subcellularLocation>
</comment>
<keyword evidence="4 7" id="KW-0812">Transmembrane</keyword>
<dbReference type="AlphaFoldDB" id="A0A0S2I0Q2"/>
<dbReference type="RefSeq" id="WP_057953347.1">
    <property type="nucleotide sequence ID" value="NZ_CP013118.1"/>
</dbReference>
<dbReference type="InterPro" id="IPR006121">
    <property type="entry name" value="HMA_dom"/>
</dbReference>
<dbReference type="InterPro" id="IPR052923">
    <property type="entry name" value="UPF0718"/>
</dbReference>
<dbReference type="CDD" id="cd00371">
    <property type="entry name" value="HMA"/>
    <property type="match status" value="1"/>
</dbReference>
<gene>
    <name evidence="9" type="primary">copZ_1</name>
    <name evidence="9" type="ORF">L21SP5_02296</name>
</gene>
<feature type="transmembrane region" description="Helical" evidence="7">
    <location>
        <begin position="241"/>
        <end position="263"/>
    </location>
</feature>
<feature type="transmembrane region" description="Helical" evidence="7">
    <location>
        <begin position="20"/>
        <end position="37"/>
    </location>
</feature>
<evidence type="ECO:0000256" key="2">
    <source>
        <dbReference type="ARBA" id="ARBA00006386"/>
    </source>
</evidence>
<evidence type="ECO:0000256" key="3">
    <source>
        <dbReference type="ARBA" id="ARBA00022475"/>
    </source>
</evidence>
<evidence type="ECO:0000313" key="10">
    <source>
        <dbReference type="Proteomes" id="UP000064893"/>
    </source>
</evidence>
<evidence type="ECO:0000256" key="4">
    <source>
        <dbReference type="ARBA" id="ARBA00022692"/>
    </source>
</evidence>
<evidence type="ECO:0000259" key="8">
    <source>
        <dbReference type="PROSITE" id="PS50846"/>
    </source>
</evidence>
<dbReference type="PROSITE" id="PS50846">
    <property type="entry name" value="HMA_2"/>
    <property type="match status" value="1"/>
</dbReference>
<dbReference type="GO" id="GO:0005886">
    <property type="term" value="C:plasma membrane"/>
    <property type="evidence" value="ECO:0007669"/>
    <property type="project" value="UniProtKB-SubCell"/>
</dbReference>
<keyword evidence="3" id="KW-1003">Cell membrane</keyword>
<dbReference type="EMBL" id="CP013118">
    <property type="protein sequence ID" value="ALO15928.1"/>
    <property type="molecule type" value="Genomic_DNA"/>
</dbReference>
<dbReference type="STRING" id="1307839.L21SP5_02296"/>
<feature type="transmembrane region" description="Helical" evidence="7">
    <location>
        <begin position="174"/>
        <end position="193"/>
    </location>
</feature>
<feature type="transmembrane region" description="Helical" evidence="7">
    <location>
        <begin position="116"/>
        <end position="134"/>
    </location>
</feature>
<dbReference type="PANTHER" id="PTHR34184:SF4">
    <property type="entry name" value="UPF0718 PROTEIN YCGR"/>
    <property type="match status" value="1"/>
</dbReference>
<evidence type="ECO:0000256" key="6">
    <source>
        <dbReference type="ARBA" id="ARBA00023136"/>
    </source>
</evidence>
<dbReference type="PANTHER" id="PTHR34184">
    <property type="entry name" value="UPF0718 PROTEIN YCGR"/>
    <property type="match status" value="1"/>
</dbReference>
<dbReference type="Pfam" id="PF00403">
    <property type="entry name" value="HMA"/>
    <property type="match status" value="1"/>
</dbReference>
<comment type="similarity">
    <text evidence="2">Belongs to the UPF0718 family.</text>
</comment>
<evidence type="ECO:0000256" key="1">
    <source>
        <dbReference type="ARBA" id="ARBA00004651"/>
    </source>
</evidence>
<keyword evidence="6 7" id="KW-0472">Membrane</keyword>
<dbReference type="KEGG" id="blq:L21SP5_02296"/>
<feature type="transmembrane region" description="Helical" evidence="7">
    <location>
        <begin position="313"/>
        <end position="331"/>
    </location>
</feature>
<dbReference type="InterPro" id="IPR005524">
    <property type="entry name" value="DUF318"/>
</dbReference>